<protein>
    <submittedName>
        <fullName evidence="1">Uncharacterized protein</fullName>
    </submittedName>
</protein>
<sequence length="118" mass="13765">MEGGFLFSCNKKVTFFLLTEDKMISGKRLHTCCKKELLYNKSQREKKMTQILWEELKLEEKIIEILRVESHEPGHHFGRPFFTPYQIAIEFKIRYPEEFEKIGKPVGGKGTGQPDSVA</sequence>
<reference evidence="1" key="1">
    <citation type="submission" date="2019-08" db="EMBL/GenBank/DDBJ databases">
        <authorList>
            <person name="Kucharzyk K."/>
            <person name="Murdoch R.W."/>
            <person name="Higgins S."/>
            <person name="Loffler F."/>
        </authorList>
    </citation>
    <scope>NUCLEOTIDE SEQUENCE</scope>
</reference>
<accession>A0A645A1D3</accession>
<evidence type="ECO:0000313" key="1">
    <source>
        <dbReference type="EMBL" id="MPM44653.1"/>
    </source>
</evidence>
<dbReference type="EMBL" id="VSSQ01010560">
    <property type="protein sequence ID" value="MPM44653.1"/>
    <property type="molecule type" value="Genomic_DNA"/>
</dbReference>
<dbReference type="AlphaFoldDB" id="A0A645A1D3"/>
<name>A0A645A1D3_9ZZZZ</name>
<comment type="caution">
    <text evidence="1">The sequence shown here is derived from an EMBL/GenBank/DDBJ whole genome shotgun (WGS) entry which is preliminary data.</text>
</comment>
<proteinExistence type="predicted"/>
<gene>
    <name evidence="1" type="ORF">SDC9_91332</name>
</gene>
<organism evidence="1">
    <name type="scientific">bioreactor metagenome</name>
    <dbReference type="NCBI Taxonomy" id="1076179"/>
    <lineage>
        <taxon>unclassified sequences</taxon>
        <taxon>metagenomes</taxon>
        <taxon>ecological metagenomes</taxon>
    </lineage>
</organism>